<dbReference type="GO" id="GO:0008270">
    <property type="term" value="F:zinc ion binding"/>
    <property type="evidence" value="ECO:0007669"/>
    <property type="project" value="UniProtKB-KW"/>
</dbReference>
<protein>
    <recommendedName>
        <fullName evidence="3">C2H2-type domain-containing protein</fullName>
    </recommendedName>
</protein>
<dbReference type="OrthoDB" id="10266820at2759"/>
<keyword evidence="1" id="KW-0862">Zinc</keyword>
<proteinExistence type="predicted"/>
<evidence type="ECO:0000259" key="3">
    <source>
        <dbReference type="PROSITE" id="PS50157"/>
    </source>
</evidence>
<dbReference type="InterPro" id="IPR013087">
    <property type="entry name" value="Znf_C2H2_type"/>
</dbReference>
<evidence type="ECO:0000313" key="4">
    <source>
        <dbReference type="EMBL" id="RVD83722.1"/>
    </source>
</evidence>
<feature type="region of interest" description="Disordered" evidence="2">
    <location>
        <begin position="353"/>
        <end position="374"/>
    </location>
</feature>
<dbReference type="GeneID" id="93587812"/>
<reference evidence="4 5" key="1">
    <citation type="submission" date="2019-01" db="EMBL/GenBank/DDBJ databases">
        <title>Intercellular communication is required for trap formation in the nematode-trapping fungus Duddingtonia flagrans.</title>
        <authorList>
            <person name="Youssar L."/>
            <person name="Wernet V."/>
            <person name="Hensel N."/>
            <person name="Hildebrandt H.-G."/>
            <person name="Fischer R."/>
        </authorList>
    </citation>
    <scope>NUCLEOTIDE SEQUENCE [LARGE SCALE GENOMIC DNA]</scope>
    <source>
        <strain evidence="4 5">CBS H-5679</strain>
    </source>
</reference>
<feature type="domain" description="C2H2-type" evidence="3">
    <location>
        <begin position="311"/>
        <end position="343"/>
    </location>
</feature>
<feature type="compositionally biased region" description="Polar residues" evidence="2">
    <location>
        <begin position="354"/>
        <end position="374"/>
    </location>
</feature>
<dbReference type="Gene3D" id="3.30.160.60">
    <property type="entry name" value="Classic Zinc Finger"/>
    <property type="match status" value="1"/>
</dbReference>
<feature type="compositionally biased region" description="Basic and acidic residues" evidence="2">
    <location>
        <begin position="261"/>
        <end position="270"/>
    </location>
</feature>
<gene>
    <name evidence="4" type="ORF">DFL_005501</name>
</gene>
<keyword evidence="1" id="KW-0479">Metal-binding</keyword>
<name>A0A436ZY38_ARTFL</name>
<keyword evidence="5" id="KW-1185">Reference proteome</keyword>
<sequence length="374" mass="41892">MSYQSPEDRAAWMPCNIFKHHPERDFPPDNLGHPFDFGGLEGPIDPKFGEGRHQSSDQFEDTDGHYSPTIPFLLPYNSNEDLGFTLPQFACNLDSELYHLWLVTSGHQDGAINRLTFLSHGLELMKTGYIYSAIETAANLQITSPIYDEPPPARSTPLNININPYPVGIPEGVVADPPIISPLLSPTQSTIPPLSDSPFQTIYTSSESPETQPEPTNDEEKDLGRADFESQVEEISTEQARSNRSQRQAVKGVASRSAKKRQADRNRVEKNASGVKPRKDRIKCPEPTCTTTWSNQKHLQNHLGEHGIRLFLCKLCGADFPRFDNAINHLKTKLDLKHTENRQNLLAIRRFAKQSGTETNSRSSESLTPSLTNF</sequence>
<dbReference type="EMBL" id="SAEB01000007">
    <property type="protein sequence ID" value="RVD83722.1"/>
    <property type="molecule type" value="Genomic_DNA"/>
</dbReference>
<feature type="compositionally biased region" description="Polar residues" evidence="2">
    <location>
        <begin position="237"/>
        <end position="248"/>
    </location>
</feature>
<dbReference type="VEuPathDB" id="FungiDB:DFL_005501"/>
<dbReference type="AlphaFoldDB" id="A0A436ZY38"/>
<feature type="region of interest" description="Disordered" evidence="2">
    <location>
        <begin position="185"/>
        <end position="283"/>
    </location>
</feature>
<evidence type="ECO:0000256" key="2">
    <source>
        <dbReference type="SAM" id="MobiDB-lite"/>
    </source>
</evidence>
<dbReference type="Proteomes" id="UP000283090">
    <property type="component" value="Unassembled WGS sequence"/>
</dbReference>
<dbReference type="RefSeq" id="XP_067489266.1">
    <property type="nucleotide sequence ID" value="XM_067634770.1"/>
</dbReference>
<keyword evidence="1" id="KW-0863">Zinc-finger</keyword>
<evidence type="ECO:0000313" key="5">
    <source>
        <dbReference type="Proteomes" id="UP000283090"/>
    </source>
</evidence>
<feature type="compositionally biased region" description="Polar residues" evidence="2">
    <location>
        <begin position="185"/>
        <end position="215"/>
    </location>
</feature>
<comment type="caution">
    <text evidence="4">The sequence shown here is derived from an EMBL/GenBank/DDBJ whole genome shotgun (WGS) entry which is preliminary data.</text>
</comment>
<accession>A0A436ZY38</accession>
<organism evidence="4 5">
    <name type="scientific">Arthrobotrys flagrans</name>
    <name type="common">Nematode-trapping fungus</name>
    <name type="synonym">Trichothecium flagrans</name>
    <dbReference type="NCBI Taxonomy" id="97331"/>
    <lineage>
        <taxon>Eukaryota</taxon>
        <taxon>Fungi</taxon>
        <taxon>Dikarya</taxon>
        <taxon>Ascomycota</taxon>
        <taxon>Pezizomycotina</taxon>
        <taxon>Orbiliomycetes</taxon>
        <taxon>Orbiliales</taxon>
        <taxon>Orbiliaceae</taxon>
        <taxon>Arthrobotrys</taxon>
    </lineage>
</organism>
<evidence type="ECO:0000256" key="1">
    <source>
        <dbReference type="PROSITE-ProRule" id="PRU00042"/>
    </source>
</evidence>
<dbReference type="PROSITE" id="PS50157">
    <property type="entry name" value="ZINC_FINGER_C2H2_2"/>
    <property type="match status" value="1"/>
</dbReference>